<keyword evidence="2" id="KW-1185">Reference proteome</keyword>
<dbReference type="EMBL" id="PJQY01000625">
    <property type="protein sequence ID" value="PQQ09316.1"/>
    <property type="molecule type" value="Genomic_DNA"/>
</dbReference>
<dbReference type="STRING" id="2094558.A0A315A569"/>
<evidence type="ECO:0000313" key="1">
    <source>
        <dbReference type="EMBL" id="PQQ09316.1"/>
    </source>
</evidence>
<comment type="caution">
    <text evidence="1">The sequence shown here is derived from an EMBL/GenBank/DDBJ whole genome shotgun (WGS) entry which is preliminary data.</text>
</comment>
<dbReference type="AlphaFoldDB" id="A0A315A569"/>
<reference evidence="1 2" key="1">
    <citation type="submission" date="2018-02" db="EMBL/GenBank/DDBJ databases">
        <title>Draft genome of wild Prunus yedoensis var. nudiflora.</title>
        <authorList>
            <person name="Baek S."/>
            <person name="Kim J.-H."/>
            <person name="Choi K."/>
            <person name="Kim G.-B."/>
            <person name="Cho A."/>
            <person name="Jang H."/>
            <person name="Shin C.-H."/>
            <person name="Yu H.-J."/>
            <person name="Mun J.-H."/>
        </authorList>
    </citation>
    <scope>NUCLEOTIDE SEQUENCE [LARGE SCALE GENOMIC DNA]</scope>
    <source>
        <strain evidence="2">cv. Jeju island</strain>
        <tissue evidence="1">Leaf</tissue>
    </source>
</reference>
<dbReference type="PANTHER" id="PTHR34360:SF2">
    <property type="entry name" value="MYOSIN HEAVY CHAIN-LIKE PROTEIN"/>
    <property type="match status" value="1"/>
</dbReference>
<gene>
    <name evidence="1" type="ORF">Pyn_10189</name>
</gene>
<sequence>MSQRDSLATDERLNALEEGVRLLWAASRKYNFDLHVLESKAQDAEDRLERLPLRLKRSCTDMADIVTEQWIQIQQLGQALHITQMRTIRVQRQLTRCTFLKFLNNLSDDPLLKTLGPNFRSYISRDFHQFKRVFAEFKRSQHENSEGTCNYITSILKMLSHKSLQNLNM</sequence>
<protein>
    <submittedName>
        <fullName evidence="1">Uncharacterized protein</fullName>
    </submittedName>
</protein>
<evidence type="ECO:0000313" key="2">
    <source>
        <dbReference type="Proteomes" id="UP000250321"/>
    </source>
</evidence>
<dbReference type="OrthoDB" id="1160110at2759"/>
<name>A0A315A569_PRUYE</name>
<dbReference type="Proteomes" id="UP000250321">
    <property type="component" value="Unassembled WGS sequence"/>
</dbReference>
<dbReference type="PANTHER" id="PTHR34360">
    <property type="entry name" value="OS08G0519400 PROTEIN"/>
    <property type="match status" value="1"/>
</dbReference>
<proteinExistence type="predicted"/>
<accession>A0A315A569</accession>
<organism evidence="1 2">
    <name type="scientific">Prunus yedoensis var. nudiflora</name>
    <dbReference type="NCBI Taxonomy" id="2094558"/>
    <lineage>
        <taxon>Eukaryota</taxon>
        <taxon>Viridiplantae</taxon>
        <taxon>Streptophyta</taxon>
        <taxon>Embryophyta</taxon>
        <taxon>Tracheophyta</taxon>
        <taxon>Spermatophyta</taxon>
        <taxon>Magnoliopsida</taxon>
        <taxon>eudicotyledons</taxon>
        <taxon>Gunneridae</taxon>
        <taxon>Pentapetalae</taxon>
        <taxon>rosids</taxon>
        <taxon>fabids</taxon>
        <taxon>Rosales</taxon>
        <taxon>Rosaceae</taxon>
        <taxon>Amygdaloideae</taxon>
        <taxon>Amygdaleae</taxon>
        <taxon>Prunus</taxon>
    </lineage>
</organism>